<comment type="caution">
    <text evidence="1">The sequence shown here is derived from an EMBL/GenBank/DDBJ whole genome shotgun (WGS) entry which is preliminary data.</text>
</comment>
<organism evidence="1 2">
    <name type="scientific">Planobispora siamensis</name>
    <dbReference type="NCBI Taxonomy" id="936338"/>
    <lineage>
        <taxon>Bacteria</taxon>
        <taxon>Bacillati</taxon>
        <taxon>Actinomycetota</taxon>
        <taxon>Actinomycetes</taxon>
        <taxon>Streptosporangiales</taxon>
        <taxon>Streptosporangiaceae</taxon>
        <taxon>Planobispora</taxon>
    </lineage>
</organism>
<dbReference type="AlphaFoldDB" id="A0A8J3WMV8"/>
<dbReference type="EMBL" id="BOOJ01000052">
    <property type="protein sequence ID" value="GIH95388.1"/>
    <property type="molecule type" value="Genomic_DNA"/>
</dbReference>
<protein>
    <submittedName>
        <fullName evidence="1">Uncharacterized protein</fullName>
    </submittedName>
</protein>
<dbReference type="Proteomes" id="UP000619788">
    <property type="component" value="Unassembled WGS sequence"/>
</dbReference>
<reference evidence="1 2" key="1">
    <citation type="submission" date="2021-01" db="EMBL/GenBank/DDBJ databases">
        <title>Whole genome shotgun sequence of Planobispora siamensis NBRC 107568.</title>
        <authorList>
            <person name="Komaki H."/>
            <person name="Tamura T."/>
        </authorList>
    </citation>
    <scope>NUCLEOTIDE SEQUENCE [LARGE SCALE GENOMIC DNA]</scope>
    <source>
        <strain evidence="1 2">NBRC 107568</strain>
    </source>
</reference>
<accession>A0A8J3WMV8</accession>
<evidence type="ECO:0000313" key="2">
    <source>
        <dbReference type="Proteomes" id="UP000619788"/>
    </source>
</evidence>
<sequence>MATLILERDQLHQVRAGDRIVAIDDYRPTRALTVEAPLGVTPVPGIKTVAPAGSRVEHYLYPDIVWRSVTVERPALAARQRNHRTGARVFRRYALPLVQPRPGGPYVTEDGRYEISYNDDFATTCDAAHPVRLAGGAGYYCPGARTHHYGRWVIWDNTRQDFLAIDQGDGYTSLAGAAEAVAQQYL</sequence>
<name>A0A8J3WMV8_9ACTN</name>
<proteinExistence type="predicted"/>
<evidence type="ECO:0000313" key="1">
    <source>
        <dbReference type="EMBL" id="GIH95388.1"/>
    </source>
</evidence>
<keyword evidence="2" id="KW-1185">Reference proteome</keyword>
<dbReference type="RefSeq" id="WP_204067484.1">
    <property type="nucleotide sequence ID" value="NZ_BOOJ01000052.1"/>
</dbReference>
<gene>
    <name evidence="1" type="ORF">Psi01_60180</name>
</gene>